<sequence>MKEKDPQEFFNIVLLAAYDVDYNFILIDVGAYGSQSDGGIFKESAFGVALDMGSLNIPESSPISNNISVPYVFVADEAFPQKSYIMRPFPG</sequence>
<evidence type="ECO:0000313" key="4">
    <source>
        <dbReference type="EMBL" id="KAJ8965310.1"/>
    </source>
</evidence>
<evidence type="ECO:0000313" key="5">
    <source>
        <dbReference type="Proteomes" id="UP001162156"/>
    </source>
</evidence>
<dbReference type="AlphaFoldDB" id="A0AAV8ZN82"/>
<protein>
    <recommendedName>
        <fullName evidence="3">DDE Tnp4 domain-containing protein</fullName>
    </recommendedName>
</protein>
<name>A0AAV8ZN82_9CUCU</name>
<dbReference type="InterPro" id="IPR027806">
    <property type="entry name" value="HARBI1_dom"/>
</dbReference>
<dbReference type="Proteomes" id="UP001162156">
    <property type="component" value="Unassembled WGS sequence"/>
</dbReference>
<keyword evidence="5" id="KW-1185">Reference proteome</keyword>
<dbReference type="Pfam" id="PF13359">
    <property type="entry name" value="DDE_Tnp_4"/>
    <property type="match status" value="1"/>
</dbReference>
<comment type="cofactor">
    <cofactor evidence="1">
        <name>a divalent metal cation</name>
        <dbReference type="ChEBI" id="CHEBI:60240"/>
    </cofactor>
</comment>
<feature type="domain" description="DDE Tnp4" evidence="3">
    <location>
        <begin position="12"/>
        <end position="90"/>
    </location>
</feature>
<accession>A0AAV8ZN82</accession>
<reference evidence="4" key="1">
    <citation type="journal article" date="2023" name="Insect Mol. Biol.">
        <title>Genome sequencing provides insights into the evolution of gene families encoding plant cell wall-degrading enzymes in longhorned beetles.</title>
        <authorList>
            <person name="Shin N.R."/>
            <person name="Okamura Y."/>
            <person name="Kirsch R."/>
            <person name="Pauchet Y."/>
        </authorList>
    </citation>
    <scope>NUCLEOTIDE SEQUENCE</scope>
    <source>
        <strain evidence="4">RBIC_L_NR</strain>
    </source>
</reference>
<gene>
    <name evidence="4" type="ORF">NQ314_004217</name>
</gene>
<evidence type="ECO:0000256" key="1">
    <source>
        <dbReference type="ARBA" id="ARBA00001968"/>
    </source>
</evidence>
<proteinExistence type="predicted"/>
<dbReference type="EMBL" id="JANEYF010001257">
    <property type="protein sequence ID" value="KAJ8965310.1"/>
    <property type="molecule type" value="Genomic_DNA"/>
</dbReference>
<dbReference type="GO" id="GO:0046872">
    <property type="term" value="F:metal ion binding"/>
    <property type="evidence" value="ECO:0007669"/>
    <property type="project" value="UniProtKB-KW"/>
</dbReference>
<organism evidence="4 5">
    <name type="scientific">Rhamnusium bicolor</name>
    <dbReference type="NCBI Taxonomy" id="1586634"/>
    <lineage>
        <taxon>Eukaryota</taxon>
        <taxon>Metazoa</taxon>
        <taxon>Ecdysozoa</taxon>
        <taxon>Arthropoda</taxon>
        <taxon>Hexapoda</taxon>
        <taxon>Insecta</taxon>
        <taxon>Pterygota</taxon>
        <taxon>Neoptera</taxon>
        <taxon>Endopterygota</taxon>
        <taxon>Coleoptera</taxon>
        <taxon>Polyphaga</taxon>
        <taxon>Cucujiformia</taxon>
        <taxon>Chrysomeloidea</taxon>
        <taxon>Cerambycidae</taxon>
        <taxon>Lepturinae</taxon>
        <taxon>Rhagiini</taxon>
        <taxon>Rhamnusium</taxon>
    </lineage>
</organism>
<comment type="caution">
    <text evidence="4">The sequence shown here is derived from an EMBL/GenBank/DDBJ whole genome shotgun (WGS) entry which is preliminary data.</text>
</comment>
<evidence type="ECO:0000259" key="3">
    <source>
        <dbReference type="Pfam" id="PF13359"/>
    </source>
</evidence>
<keyword evidence="2" id="KW-0479">Metal-binding</keyword>
<evidence type="ECO:0000256" key="2">
    <source>
        <dbReference type="ARBA" id="ARBA00022723"/>
    </source>
</evidence>